<comment type="caution">
    <text evidence="10">The sequence shown here is derived from an EMBL/GenBank/DDBJ whole genome shotgun (WGS) entry which is preliminary data.</text>
</comment>
<dbReference type="Pfam" id="PF00194">
    <property type="entry name" value="Carb_anhydrase"/>
    <property type="match status" value="1"/>
</dbReference>
<evidence type="ECO:0000256" key="7">
    <source>
        <dbReference type="ARBA" id="ARBA00048348"/>
    </source>
</evidence>
<accession>A0ABD2JZ70</accession>
<name>A0ABD2JZ70_HETSC</name>
<dbReference type="GO" id="GO:0046872">
    <property type="term" value="F:metal ion binding"/>
    <property type="evidence" value="ECO:0007669"/>
    <property type="project" value="UniProtKB-KW"/>
</dbReference>
<gene>
    <name evidence="10" type="ORF">niasHS_005642</name>
</gene>
<keyword evidence="5" id="KW-0862">Zinc</keyword>
<reference evidence="10 11" key="1">
    <citation type="submission" date="2024-10" db="EMBL/GenBank/DDBJ databases">
        <authorList>
            <person name="Kim D."/>
        </authorList>
    </citation>
    <scope>NUCLEOTIDE SEQUENCE [LARGE SCALE GENOMIC DNA]</scope>
    <source>
        <strain evidence="10">Taebaek</strain>
    </source>
</reference>
<dbReference type="GO" id="GO:0004089">
    <property type="term" value="F:carbonate dehydratase activity"/>
    <property type="evidence" value="ECO:0007669"/>
    <property type="project" value="UniProtKB-EC"/>
</dbReference>
<dbReference type="PANTHER" id="PTHR18952:SF141">
    <property type="entry name" value="CARBONIC ANHYDRASE"/>
    <property type="match status" value="1"/>
</dbReference>
<evidence type="ECO:0000259" key="9">
    <source>
        <dbReference type="PROSITE" id="PS51144"/>
    </source>
</evidence>
<keyword evidence="11" id="KW-1185">Reference proteome</keyword>
<dbReference type="PANTHER" id="PTHR18952">
    <property type="entry name" value="CARBONIC ANHYDRASE"/>
    <property type="match status" value="1"/>
</dbReference>
<comment type="similarity">
    <text evidence="2">Belongs to the alpha-carbonic anhydrase family.</text>
</comment>
<dbReference type="Proteomes" id="UP001620645">
    <property type="component" value="Unassembled WGS sequence"/>
</dbReference>
<feature type="domain" description="Alpha-carbonic anhydrase" evidence="9">
    <location>
        <begin position="41"/>
        <end position="180"/>
    </location>
</feature>
<comment type="cofactor">
    <cofactor evidence="1">
        <name>Zn(2+)</name>
        <dbReference type="ChEBI" id="CHEBI:29105"/>
    </cofactor>
</comment>
<evidence type="ECO:0000313" key="11">
    <source>
        <dbReference type="Proteomes" id="UP001620645"/>
    </source>
</evidence>
<keyword evidence="6" id="KW-0456">Lyase</keyword>
<keyword evidence="4" id="KW-0479">Metal-binding</keyword>
<dbReference type="AlphaFoldDB" id="A0ABD2JZ70"/>
<dbReference type="Gene3D" id="3.10.200.10">
    <property type="entry name" value="Alpha carbonic anhydrase"/>
    <property type="match status" value="1"/>
</dbReference>
<dbReference type="InterPro" id="IPR001148">
    <property type="entry name" value="CA_dom"/>
</dbReference>
<evidence type="ECO:0000256" key="3">
    <source>
        <dbReference type="ARBA" id="ARBA00012925"/>
    </source>
</evidence>
<evidence type="ECO:0000313" key="10">
    <source>
        <dbReference type="EMBL" id="KAL3095883.1"/>
    </source>
</evidence>
<dbReference type="PROSITE" id="PS51144">
    <property type="entry name" value="ALPHA_CA_2"/>
    <property type="match status" value="1"/>
</dbReference>
<comment type="catalytic activity">
    <reaction evidence="7">
        <text>hydrogencarbonate + H(+) = CO2 + H2O</text>
        <dbReference type="Rhea" id="RHEA:10748"/>
        <dbReference type="ChEBI" id="CHEBI:15377"/>
        <dbReference type="ChEBI" id="CHEBI:15378"/>
        <dbReference type="ChEBI" id="CHEBI:16526"/>
        <dbReference type="ChEBI" id="CHEBI:17544"/>
        <dbReference type="EC" id="4.2.1.1"/>
    </reaction>
</comment>
<protein>
    <recommendedName>
        <fullName evidence="3">carbonic anhydrase</fullName>
        <ecNumber evidence="3">4.2.1.1</ecNumber>
    </recommendedName>
</protein>
<evidence type="ECO:0000256" key="1">
    <source>
        <dbReference type="ARBA" id="ARBA00001947"/>
    </source>
</evidence>
<evidence type="ECO:0000256" key="4">
    <source>
        <dbReference type="ARBA" id="ARBA00022723"/>
    </source>
</evidence>
<evidence type="ECO:0000256" key="5">
    <source>
        <dbReference type="ARBA" id="ARBA00022833"/>
    </source>
</evidence>
<evidence type="ECO:0000256" key="6">
    <source>
        <dbReference type="ARBA" id="ARBA00023239"/>
    </source>
</evidence>
<feature type="compositionally biased region" description="Basic and acidic residues" evidence="8">
    <location>
        <begin position="7"/>
        <end position="24"/>
    </location>
</feature>
<feature type="region of interest" description="Disordered" evidence="8">
    <location>
        <begin position="1"/>
        <end position="36"/>
    </location>
</feature>
<dbReference type="InterPro" id="IPR036398">
    <property type="entry name" value="CA_dom_sf"/>
</dbReference>
<dbReference type="SUPFAM" id="SSF51069">
    <property type="entry name" value="Carbonic anhydrase"/>
    <property type="match status" value="1"/>
</dbReference>
<evidence type="ECO:0000256" key="8">
    <source>
        <dbReference type="SAM" id="MobiDB-lite"/>
    </source>
</evidence>
<dbReference type="EMBL" id="JBICCN010000078">
    <property type="protein sequence ID" value="KAL3095883.1"/>
    <property type="molecule type" value="Genomic_DNA"/>
</dbReference>
<organism evidence="10 11">
    <name type="scientific">Heterodera schachtii</name>
    <name type="common">Sugarbeet cyst nematode worm</name>
    <name type="synonym">Tylenchus schachtii</name>
    <dbReference type="NCBI Taxonomy" id="97005"/>
    <lineage>
        <taxon>Eukaryota</taxon>
        <taxon>Metazoa</taxon>
        <taxon>Ecdysozoa</taxon>
        <taxon>Nematoda</taxon>
        <taxon>Chromadorea</taxon>
        <taxon>Rhabditida</taxon>
        <taxon>Tylenchina</taxon>
        <taxon>Tylenchomorpha</taxon>
        <taxon>Tylenchoidea</taxon>
        <taxon>Heteroderidae</taxon>
        <taxon>Heteroderinae</taxon>
        <taxon>Heterodera</taxon>
    </lineage>
</organism>
<proteinExistence type="inferred from homology"/>
<evidence type="ECO:0000256" key="2">
    <source>
        <dbReference type="ARBA" id="ARBA00010718"/>
    </source>
</evidence>
<dbReference type="SMART" id="SM01057">
    <property type="entry name" value="Carb_anhydrase"/>
    <property type="match status" value="1"/>
</dbReference>
<sequence>MSNHSSIGRDEDGRSSNKKQRTEPERDDEQTEAVARPLTVKDWDYDERGQRGPKHWLQIAKRLNLGGCQSPIDLKLSNFRSLTTDTPLCLSNSNPTVQQPLIHGGMLDQPYRFVQYHLHWGQRETEGAEHTLNGFRYQAELHIVHEGVEDSSKLAVLGIFLQLDTELEMDELFNFALFQI</sequence>
<dbReference type="InterPro" id="IPR023561">
    <property type="entry name" value="Carbonic_anhydrase_a-class"/>
</dbReference>
<dbReference type="EC" id="4.2.1.1" evidence="3"/>